<keyword evidence="4" id="KW-0472">Membrane</keyword>
<feature type="transmembrane region" description="Helical" evidence="4">
    <location>
        <begin position="92"/>
        <end position="111"/>
    </location>
</feature>
<dbReference type="SUPFAM" id="SSF50978">
    <property type="entry name" value="WD40 repeat-like"/>
    <property type="match status" value="1"/>
</dbReference>
<dbReference type="PROSITE" id="PS50294">
    <property type="entry name" value="WD_REPEATS_REGION"/>
    <property type="match status" value="6"/>
</dbReference>
<feature type="repeat" description="WD" evidence="3">
    <location>
        <begin position="275"/>
        <end position="316"/>
    </location>
</feature>
<dbReference type="Pfam" id="PF23389">
    <property type="entry name" value="Beta-prop_WDR19_1st"/>
    <property type="match status" value="1"/>
</dbReference>
<evidence type="ECO:0000256" key="4">
    <source>
        <dbReference type="SAM" id="Phobius"/>
    </source>
</evidence>
<dbReference type="PROSITE" id="PS50082">
    <property type="entry name" value="WD_REPEATS_2"/>
    <property type="match status" value="6"/>
</dbReference>
<dbReference type="PANTHER" id="PTHR19879:SF9">
    <property type="entry name" value="TRANSCRIPTION INITIATION FACTOR TFIID SUBUNIT 5"/>
    <property type="match status" value="1"/>
</dbReference>
<dbReference type="InterPro" id="IPR020472">
    <property type="entry name" value="WD40_PAC1"/>
</dbReference>
<evidence type="ECO:0000256" key="2">
    <source>
        <dbReference type="ARBA" id="ARBA00022737"/>
    </source>
</evidence>
<dbReference type="AlphaFoldDB" id="A0A8J3I3W3"/>
<dbReference type="RefSeq" id="WP_220194841.1">
    <property type="nucleotide sequence ID" value="NZ_BNJF01000001.1"/>
</dbReference>
<accession>A0A8J3I3W3</accession>
<feature type="repeat" description="WD" evidence="3">
    <location>
        <begin position="359"/>
        <end position="400"/>
    </location>
</feature>
<dbReference type="Pfam" id="PF00400">
    <property type="entry name" value="WD40"/>
    <property type="match status" value="3"/>
</dbReference>
<protein>
    <recommendedName>
        <fullName evidence="5">WDR19 first beta-propeller domain-containing protein</fullName>
    </recommendedName>
</protein>
<evidence type="ECO:0000313" key="6">
    <source>
        <dbReference type="EMBL" id="GHO45513.1"/>
    </source>
</evidence>
<dbReference type="InterPro" id="IPR001680">
    <property type="entry name" value="WD40_rpt"/>
</dbReference>
<dbReference type="InterPro" id="IPR036322">
    <property type="entry name" value="WD40_repeat_dom_sf"/>
</dbReference>
<comment type="caution">
    <text evidence="6">The sequence shown here is derived from an EMBL/GenBank/DDBJ whole genome shotgun (WGS) entry which is preliminary data.</text>
</comment>
<dbReference type="InterPro" id="IPR015943">
    <property type="entry name" value="WD40/YVTN_repeat-like_dom_sf"/>
</dbReference>
<dbReference type="Proteomes" id="UP000612362">
    <property type="component" value="Unassembled WGS sequence"/>
</dbReference>
<keyword evidence="1 3" id="KW-0853">WD repeat</keyword>
<feature type="domain" description="WDR19 first beta-propeller" evidence="5">
    <location>
        <begin position="202"/>
        <end position="356"/>
    </location>
</feature>
<evidence type="ECO:0000259" key="5">
    <source>
        <dbReference type="Pfam" id="PF23389"/>
    </source>
</evidence>
<dbReference type="InterPro" id="IPR019775">
    <property type="entry name" value="WD40_repeat_CS"/>
</dbReference>
<feature type="repeat" description="WD" evidence="3">
    <location>
        <begin position="237"/>
        <end position="274"/>
    </location>
</feature>
<name>A0A8J3I3W3_9CHLR</name>
<dbReference type="PANTHER" id="PTHR19879">
    <property type="entry name" value="TRANSCRIPTION INITIATION FACTOR TFIID"/>
    <property type="match status" value="1"/>
</dbReference>
<gene>
    <name evidence="6" type="ORF">KSX_36760</name>
</gene>
<evidence type="ECO:0000256" key="3">
    <source>
        <dbReference type="PROSITE-ProRule" id="PRU00221"/>
    </source>
</evidence>
<feature type="repeat" description="WD" evidence="3">
    <location>
        <begin position="317"/>
        <end position="358"/>
    </location>
</feature>
<reference evidence="6" key="1">
    <citation type="submission" date="2020-10" db="EMBL/GenBank/DDBJ databases">
        <title>Taxonomic study of unclassified bacteria belonging to the class Ktedonobacteria.</title>
        <authorList>
            <person name="Yabe S."/>
            <person name="Wang C.M."/>
            <person name="Zheng Y."/>
            <person name="Sakai Y."/>
            <person name="Cavaletti L."/>
            <person name="Monciardini P."/>
            <person name="Donadio S."/>
        </authorList>
    </citation>
    <scope>NUCLEOTIDE SEQUENCE</scope>
    <source>
        <strain evidence="6">SOSP1-1</strain>
    </source>
</reference>
<keyword evidence="7" id="KW-1185">Reference proteome</keyword>
<dbReference type="EMBL" id="BNJF01000001">
    <property type="protein sequence ID" value="GHO45513.1"/>
    <property type="molecule type" value="Genomic_DNA"/>
</dbReference>
<dbReference type="CDD" id="cd00200">
    <property type="entry name" value="WD40"/>
    <property type="match status" value="1"/>
</dbReference>
<keyword evidence="2" id="KW-0677">Repeat</keyword>
<evidence type="ECO:0000256" key="1">
    <source>
        <dbReference type="ARBA" id="ARBA00022574"/>
    </source>
</evidence>
<organism evidence="6 7">
    <name type="scientific">Ktedonospora formicarum</name>
    <dbReference type="NCBI Taxonomy" id="2778364"/>
    <lineage>
        <taxon>Bacteria</taxon>
        <taxon>Bacillati</taxon>
        <taxon>Chloroflexota</taxon>
        <taxon>Ktedonobacteria</taxon>
        <taxon>Ktedonobacterales</taxon>
        <taxon>Ktedonobacteraceae</taxon>
        <taxon>Ktedonospora</taxon>
    </lineage>
</organism>
<dbReference type="PRINTS" id="PR00320">
    <property type="entry name" value="GPROTEINBRPT"/>
</dbReference>
<evidence type="ECO:0000313" key="7">
    <source>
        <dbReference type="Proteomes" id="UP000612362"/>
    </source>
</evidence>
<proteinExistence type="predicted"/>
<dbReference type="SMART" id="SM00320">
    <property type="entry name" value="WD40"/>
    <property type="match status" value="7"/>
</dbReference>
<feature type="repeat" description="WD" evidence="3">
    <location>
        <begin position="192"/>
        <end position="233"/>
    </location>
</feature>
<dbReference type="PROSITE" id="PS00678">
    <property type="entry name" value="WD_REPEATS_1"/>
    <property type="match status" value="4"/>
</dbReference>
<sequence length="435" mass="47441">MENGTCARCGGDVLEDAFFCGNCGAMVRGHTTGNATQQSLAAPMQTNHQTSPQRHAAAYQTVRLPSLPAQPQNTPATYISSSSTTRHTRRHILLGCATTAILLGASGTLAYTQRATLGLRMQNWLRTHNYNPLPHTTIGQLLYRYPGHDGSVGSVSWSPNTQRIASAAGPANLQGGTIHIWDAFTGKHDQTSKRHTRNVQSVAWSPNGAFLASAGSDNTVQIWEATSLNQVQSWSTTDTIWEVCWSPDGAFLAAAINDGTVNVWNTESGRKAFTYRGHHDVVYTLAWSPDGGKIASGSWDRTVQIWDLDTYQPANIYEEHEDKVTALSWSEDSTTIASGSSDNTVRIWNAATGQTHEIYREHSGVIQSVAWSPDGTQIVSSSADNTVKLWNPQKSSSTYTYLPNGMTPWTVCWSPDSSYVATGLQDGSVHIWHTR</sequence>
<keyword evidence="4" id="KW-0812">Transmembrane</keyword>
<keyword evidence="4" id="KW-1133">Transmembrane helix</keyword>
<feature type="repeat" description="WD" evidence="3">
    <location>
        <begin position="410"/>
        <end position="435"/>
    </location>
</feature>
<dbReference type="InterPro" id="IPR057855">
    <property type="entry name" value="Beta-prop_WDR19_1st"/>
</dbReference>
<dbReference type="Gene3D" id="2.130.10.10">
    <property type="entry name" value="YVTN repeat-like/Quinoprotein amine dehydrogenase"/>
    <property type="match status" value="3"/>
</dbReference>